<dbReference type="GO" id="GO:0005524">
    <property type="term" value="F:ATP binding"/>
    <property type="evidence" value="ECO:0007669"/>
    <property type="project" value="TreeGrafter"/>
</dbReference>
<dbReference type="AlphaFoldDB" id="A0A2M7T7C7"/>
<comment type="caution">
    <text evidence="4">The sequence shown here is derived from an EMBL/GenBank/DDBJ whole genome shotgun (WGS) entry which is preliminary data.</text>
</comment>
<dbReference type="InterPro" id="IPR017918">
    <property type="entry name" value="N-reg_PII_CS"/>
</dbReference>
<organism evidence="4 5">
    <name type="scientific">Candidatus Aquicultor secundus</name>
    <dbReference type="NCBI Taxonomy" id="1973895"/>
    <lineage>
        <taxon>Bacteria</taxon>
        <taxon>Bacillati</taxon>
        <taxon>Actinomycetota</taxon>
        <taxon>Candidatus Aquicultoria</taxon>
        <taxon>Candidatus Aquicultorales</taxon>
        <taxon>Candidatus Aquicultoraceae</taxon>
        <taxon>Candidatus Aquicultor</taxon>
    </lineage>
</organism>
<dbReference type="PANTHER" id="PTHR30115">
    <property type="entry name" value="NITROGEN REGULATORY PROTEIN P-II"/>
    <property type="match status" value="1"/>
</dbReference>
<keyword evidence="2" id="KW-0597">Phosphoprotein</keyword>
<dbReference type="SMART" id="SM00938">
    <property type="entry name" value="P-II"/>
    <property type="match status" value="1"/>
</dbReference>
<dbReference type="PRINTS" id="PR00340">
    <property type="entry name" value="PIIGLNB"/>
</dbReference>
<dbReference type="PROSITE" id="PS00638">
    <property type="entry name" value="PII_GLNB_CTER"/>
    <property type="match status" value="1"/>
</dbReference>
<protein>
    <submittedName>
        <fullName evidence="4">Transcriptional regulator</fullName>
    </submittedName>
</protein>
<dbReference type="GO" id="GO:0030234">
    <property type="term" value="F:enzyme regulator activity"/>
    <property type="evidence" value="ECO:0007669"/>
    <property type="project" value="InterPro"/>
</dbReference>
<dbReference type="InterPro" id="IPR002187">
    <property type="entry name" value="N-reg_PII"/>
</dbReference>
<dbReference type="EMBL" id="PFNG01000163">
    <property type="protein sequence ID" value="PIZ37830.1"/>
    <property type="molecule type" value="Genomic_DNA"/>
</dbReference>
<dbReference type="InterPro" id="IPR011322">
    <property type="entry name" value="N-reg_PII-like_a/b"/>
</dbReference>
<evidence type="ECO:0000313" key="4">
    <source>
        <dbReference type="EMBL" id="PIZ37830.1"/>
    </source>
</evidence>
<dbReference type="RefSeq" id="WP_286678260.1">
    <property type="nucleotide sequence ID" value="NZ_MNXI01000070.1"/>
</dbReference>
<dbReference type="PANTHER" id="PTHR30115:SF11">
    <property type="entry name" value="NITROGEN REGULATORY PROTEIN P-II HOMOLOG"/>
    <property type="match status" value="1"/>
</dbReference>
<gene>
    <name evidence="4" type="ORF">COY37_06835</name>
</gene>
<dbReference type="PROSITE" id="PS51343">
    <property type="entry name" value="PII_GLNB_DOM"/>
    <property type="match status" value="1"/>
</dbReference>
<reference evidence="5" key="1">
    <citation type="submission" date="2017-09" db="EMBL/GenBank/DDBJ databases">
        <title>Depth-based differentiation of microbial function through sediment-hosted aquifers and enrichment of novel symbionts in the deep terrestrial subsurface.</title>
        <authorList>
            <person name="Probst A.J."/>
            <person name="Ladd B."/>
            <person name="Jarett J.K."/>
            <person name="Geller-Mcgrath D.E."/>
            <person name="Sieber C.M.K."/>
            <person name="Emerson J.B."/>
            <person name="Anantharaman K."/>
            <person name="Thomas B.C."/>
            <person name="Malmstrom R."/>
            <person name="Stieglmeier M."/>
            <person name="Klingl A."/>
            <person name="Woyke T."/>
            <person name="Ryan C.M."/>
            <person name="Banfield J.F."/>
        </authorList>
    </citation>
    <scope>NUCLEOTIDE SEQUENCE [LARGE SCALE GENOMIC DNA]</scope>
</reference>
<dbReference type="GO" id="GO:0005829">
    <property type="term" value="C:cytosol"/>
    <property type="evidence" value="ECO:0007669"/>
    <property type="project" value="TreeGrafter"/>
</dbReference>
<evidence type="ECO:0000256" key="3">
    <source>
        <dbReference type="RuleBase" id="RU003936"/>
    </source>
</evidence>
<dbReference type="Gene3D" id="3.30.70.120">
    <property type="match status" value="1"/>
</dbReference>
<dbReference type="Pfam" id="PF00543">
    <property type="entry name" value="P-II"/>
    <property type="match status" value="1"/>
</dbReference>
<dbReference type="Proteomes" id="UP000230956">
    <property type="component" value="Unassembled WGS sequence"/>
</dbReference>
<evidence type="ECO:0000256" key="2">
    <source>
        <dbReference type="PIRSR" id="PIRSR602187-50"/>
    </source>
</evidence>
<dbReference type="GO" id="GO:0006808">
    <property type="term" value="P:regulation of nitrogen utilization"/>
    <property type="evidence" value="ECO:0007669"/>
    <property type="project" value="InterPro"/>
</dbReference>
<evidence type="ECO:0000256" key="1">
    <source>
        <dbReference type="PIRSR" id="PIRSR039144-50"/>
    </source>
</evidence>
<evidence type="ECO:0000313" key="5">
    <source>
        <dbReference type="Proteomes" id="UP000230956"/>
    </source>
</evidence>
<proteinExistence type="inferred from homology"/>
<dbReference type="SUPFAM" id="SSF54913">
    <property type="entry name" value="GlnB-like"/>
    <property type="match status" value="1"/>
</dbReference>
<comment type="similarity">
    <text evidence="3">Belongs to the P(II) protein family.</text>
</comment>
<dbReference type="PIRSF" id="PIRSF039144">
    <property type="entry name" value="GlnB"/>
    <property type="match status" value="1"/>
</dbReference>
<feature type="modified residue" description="O-UMP-tyrosine" evidence="1">
    <location>
        <position position="51"/>
    </location>
</feature>
<name>A0A2M7T7C7_9ACTN</name>
<sequence length="112" mass="12686">MKMIVAIIKHFKLDDVKEAILKTGIRGMTVKETMGFGRQKGHIETYRGSSYEVRFLPKVRIEVVVPDNLVDEVVETIQRTAHTGEIGDGKIFVYPVDEVIRIRTGERGEDAL</sequence>
<dbReference type="InterPro" id="IPR015867">
    <property type="entry name" value="N-reg_PII/ATP_PRibTrfase_C"/>
</dbReference>
<accession>A0A2M7T7C7</accession>